<dbReference type="PaxDb" id="3880-AES94032"/>
<organism evidence="5 8">
    <name type="scientific">Medicago truncatula</name>
    <name type="common">Barrel medic</name>
    <name type="synonym">Medicago tribuloides</name>
    <dbReference type="NCBI Taxonomy" id="3880"/>
    <lineage>
        <taxon>Eukaryota</taxon>
        <taxon>Viridiplantae</taxon>
        <taxon>Streptophyta</taxon>
        <taxon>Embryophyta</taxon>
        <taxon>Tracheophyta</taxon>
        <taxon>Spermatophyta</taxon>
        <taxon>Magnoliopsida</taxon>
        <taxon>eudicotyledons</taxon>
        <taxon>Gunneridae</taxon>
        <taxon>Pentapetalae</taxon>
        <taxon>rosids</taxon>
        <taxon>fabids</taxon>
        <taxon>Fabales</taxon>
        <taxon>Fabaceae</taxon>
        <taxon>Papilionoideae</taxon>
        <taxon>50 kb inversion clade</taxon>
        <taxon>NPAAA clade</taxon>
        <taxon>Hologalegina</taxon>
        <taxon>IRL clade</taxon>
        <taxon>Trifolieae</taxon>
        <taxon>Medicago</taxon>
    </lineage>
</organism>
<dbReference type="PANTHER" id="PTHR31319:SF110">
    <property type="entry name" value="CCT MOTIF FAMILY PROTEIN"/>
    <property type="match status" value="1"/>
</dbReference>
<dbReference type="Pfam" id="PF06203">
    <property type="entry name" value="CCT"/>
    <property type="match status" value="1"/>
</dbReference>
<dbReference type="InterPro" id="IPR045281">
    <property type="entry name" value="CONSTANS-like"/>
</dbReference>
<protein>
    <submittedName>
        <fullName evidence="5">CCT motif protein</fullName>
    </submittedName>
    <submittedName>
        <fullName evidence="6">Putative transcription factor C2C2-CO-like family</fullName>
    </submittedName>
</protein>
<dbReference type="EnsemblPlants" id="AES94032">
    <property type="protein sequence ID" value="AES94032"/>
    <property type="gene ID" value="MTR_5g010120"/>
</dbReference>
<dbReference type="OrthoDB" id="153872at2759"/>
<reference evidence="7" key="3">
    <citation type="submission" date="2015-04" db="UniProtKB">
        <authorList>
            <consortium name="EnsemblPlants"/>
        </authorList>
    </citation>
    <scope>IDENTIFICATION</scope>
    <source>
        <strain evidence="7">cv. Jemalong A17</strain>
    </source>
</reference>
<keyword evidence="8" id="KW-1185">Reference proteome</keyword>
<reference evidence="6" key="4">
    <citation type="journal article" date="2018" name="Nat. Plants">
        <title>Whole-genome landscape of Medicago truncatula symbiotic genes.</title>
        <authorList>
            <person name="Pecrix Y."/>
            <person name="Gamas P."/>
            <person name="Carrere S."/>
        </authorList>
    </citation>
    <scope>NUCLEOTIDE SEQUENCE</scope>
    <source>
        <tissue evidence="6">Leaves</tissue>
    </source>
</reference>
<dbReference type="eggNOG" id="ENOG502RZTI">
    <property type="taxonomic scope" value="Eukaryota"/>
</dbReference>
<dbReference type="Gramene" id="rna28500">
    <property type="protein sequence ID" value="RHN53578.1"/>
    <property type="gene ID" value="gene28500"/>
</dbReference>
<dbReference type="STRING" id="3880.G7KC16"/>
<dbReference type="EMBL" id="PSQE01000005">
    <property type="protein sequence ID" value="RHN53578.1"/>
    <property type="molecule type" value="Genomic_DNA"/>
</dbReference>
<dbReference type="OMA" id="ATDMSQV"/>
<evidence type="ECO:0000256" key="3">
    <source>
        <dbReference type="PROSITE-ProRule" id="PRU00357"/>
    </source>
</evidence>
<dbReference type="AlphaFoldDB" id="G7KC16"/>
<dbReference type="PANTHER" id="PTHR31319">
    <property type="entry name" value="ZINC FINGER PROTEIN CONSTANS-LIKE 4"/>
    <property type="match status" value="1"/>
</dbReference>
<accession>G7KC16</accession>
<gene>
    <name evidence="7" type="primary">11427046</name>
    <name evidence="5" type="ordered locus">MTR_5g010120</name>
    <name evidence="6" type="ORF">MtrunA17_Chr5g0397361</name>
</gene>
<dbReference type="InterPro" id="IPR010402">
    <property type="entry name" value="CCT_domain"/>
</dbReference>
<dbReference type="PROSITE" id="PS51017">
    <property type="entry name" value="CCT"/>
    <property type="match status" value="1"/>
</dbReference>
<dbReference type="GO" id="GO:0005634">
    <property type="term" value="C:nucleus"/>
    <property type="evidence" value="ECO:0000318"/>
    <property type="project" value="GO_Central"/>
</dbReference>
<feature type="domain" description="CCT" evidence="4">
    <location>
        <begin position="173"/>
        <end position="215"/>
    </location>
</feature>
<comment type="subcellular location">
    <subcellularLocation>
        <location evidence="1 3">Nucleus</location>
    </subcellularLocation>
</comment>
<evidence type="ECO:0000256" key="1">
    <source>
        <dbReference type="ARBA" id="ARBA00004123"/>
    </source>
</evidence>
<dbReference type="HOGENOM" id="CLU_079772_0_0_1"/>
<evidence type="ECO:0000256" key="2">
    <source>
        <dbReference type="ARBA" id="ARBA00023242"/>
    </source>
</evidence>
<evidence type="ECO:0000259" key="4">
    <source>
        <dbReference type="PROSITE" id="PS51017"/>
    </source>
</evidence>
<proteinExistence type="predicted"/>
<reference evidence="5 8" key="1">
    <citation type="journal article" date="2011" name="Nature">
        <title>The Medicago genome provides insight into the evolution of rhizobial symbioses.</title>
        <authorList>
            <person name="Young N.D."/>
            <person name="Debelle F."/>
            <person name="Oldroyd G.E."/>
            <person name="Geurts R."/>
            <person name="Cannon S.B."/>
            <person name="Udvardi M.K."/>
            <person name="Benedito V.A."/>
            <person name="Mayer K.F."/>
            <person name="Gouzy J."/>
            <person name="Schoof H."/>
            <person name="Van de Peer Y."/>
            <person name="Proost S."/>
            <person name="Cook D.R."/>
            <person name="Meyers B.C."/>
            <person name="Spannagl M."/>
            <person name="Cheung F."/>
            <person name="De Mita S."/>
            <person name="Krishnakumar V."/>
            <person name="Gundlach H."/>
            <person name="Zhou S."/>
            <person name="Mudge J."/>
            <person name="Bharti A.K."/>
            <person name="Murray J.D."/>
            <person name="Naoumkina M.A."/>
            <person name="Rosen B."/>
            <person name="Silverstein K.A."/>
            <person name="Tang H."/>
            <person name="Rombauts S."/>
            <person name="Zhao P.X."/>
            <person name="Zhou P."/>
            <person name="Barbe V."/>
            <person name="Bardou P."/>
            <person name="Bechner M."/>
            <person name="Bellec A."/>
            <person name="Berger A."/>
            <person name="Berges H."/>
            <person name="Bidwell S."/>
            <person name="Bisseling T."/>
            <person name="Choisne N."/>
            <person name="Couloux A."/>
            <person name="Denny R."/>
            <person name="Deshpande S."/>
            <person name="Dai X."/>
            <person name="Doyle J.J."/>
            <person name="Dudez A.M."/>
            <person name="Farmer A.D."/>
            <person name="Fouteau S."/>
            <person name="Franken C."/>
            <person name="Gibelin C."/>
            <person name="Gish J."/>
            <person name="Goldstein S."/>
            <person name="Gonzalez A.J."/>
            <person name="Green P.J."/>
            <person name="Hallab A."/>
            <person name="Hartog M."/>
            <person name="Hua A."/>
            <person name="Humphray S.J."/>
            <person name="Jeong D.H."/>
            <person name="Jing Y."/>
            <person name="Jocker A."/>
            <person name="Kenton S.M."/>
            <person name="Kim D.J."/>
            <person name="Klee K."/>
            <person name="Lai H."/>
            <person name="Lang C."/>
            <person name="Lin S."/>
            <person name="Macmil S.L."/>
            <person name="Magdelenat G."/>
            <person name="Matthews L."/>
            <person name="McCorrison J."/>
            <person name="Monaghan E.L."/>
            <person name="Mun J.H."/>
            <person name="Najar F.Z."/>
            <person name="Nicholson C."/>
            <person name="Noirot C."/>
            <person name="O'Bleness M."/>
            <person name="Paule C.R."/>
            <person name="Poulain J."/>
            <person name="Prion F."/>
            <person name="Qin B."/>
            <person name="Qu C."/>
            <person name="Retzel E.F."/>
            <person name="Riddle C."/>
            <person name="Sallet E."/>
            <person name="Samain S."/>
            <person name="Samson N."/>
            <person name="Sanders I."/>
            <person name="Saurat O."/>
            <person name="Scarpelli C."/>
            <person name="Schiex T."/>
            <person name="Segurens B."/>
            <person name="Severin A.J."/>
            <person name="Sherrier D.J."/>
            <person name="Shi R."/>
            <person name="Sims S."/>
            <person name="Singer S.R."/>
            <person name="Sinharoy S."/>
            <person name="Sterck L."/>
            <person name="Viollet A."/>
            <person name="Wang B.B."/>
            <person name="Wang K."/>
            <person name="Wang M."/>
            <person name="Wang X."/>
            <person name="Warfsmann J."/>
            <person name="Weissenbach J."/>
            <person name="White D.D."/>
            <person name="White J.D."/>
            <person name="Wiley G.B."/>
            <person name="Wincker P."/>
            <person name="Xing Y."/>
            <person name="Yang L."/>
            <person name="Yao Z."/>
            <person name="Ying F."/>
            <person name="Zhai J."/>
            <person name="Zhou L."/>
            <person name="Zuber A."/>
            <person name="Denarie J."/>
            <person name="Dixon R.A."/>
            <person name="May G.D."/>
            <person name="Schwartz D.C."/>
            <person name="Rogers J."/>
            <person name="Quetier F."/>
            <person name="Town C.D."/>
            <person name="Roe B.A."/>
        </authorList>
    </citation>
    <scope>NUCLEOTIDE SEQUENCE [LARGE SCALE GENOMIC DNA]</scope>
    <source>
        <strain evidence="5">A17</strain>
        <strain evidence="7 8">cv. Jemalong A17</strain>
    </source>
</reference>
<evidence type="ECO:0000313" key="5">
    <source>
        <dbReference type="EMBL" id="AES94032.1"/>
    </source>
</evidence>
<dbReference type="GO" id="GO:0009909">
    <property type="term" value="P:regulation of flower development"/>
    <property type="evidence" value="ECO:0000318"/>
    <property type="project" value="GO_Central"/>
</dbReference>
<sequence>MSADSDIYTIDISFHTHSSSNIVSYDPNYPFNYIETVQEDLNNSLDSFSSSFFSFSSPTSDQLGNFSALDGSSLKTKECQMGVDYTYYQKLMQRSYNCNNFHEKLDFPSEAYHNTHMDSPIFQCHELSSPENSFFNGQIRRACSAGDLQNMATPGSQTDEVNFKVGRYSLEERKEKISRYRAKRSRRKFNKIIKYACRKTLADNRTRIRGRFARNDKTNEIPKPVCSETEQYHEDVFWVDFIEGLNDELLY</sequence>
<keyword evidence="2 3" id="KW-0539">Nucleus</keyword>
<name>G7KC16_MEDTR</name>
<evidence type="ECO:0000313" key="8">
    <source>
        <dbReference type="Proteomes" id="UP000002051"/>
    </source>
</evidence>
<evidence type="ECO:0000313" key="6">
    <source>
        <dbReference type="EMBL" id="RHN53578.1"/>
    </source>
</evidence>
<dbReference type="EMBL" id="CM001221">
    <property type="protein sequence ID" value="AES94032.1"/>
    <property type="molecule type" value="Genomic_DNA"/>
</dbReference>
<dbReference type="Proteomes" id="UP000265566">
    <property type="component" value="Chromosome 5"/>
</dbReference>
<dbReference type="Proteomes" id="UP000002051">
    <property type="component" value="Chromosome 5"/>
</dbReference>
<dbReference type="KEGG" id="mtr:11427046"/>
<evidence type="ECO:0000313" key="7">
    <source>
        <dbReference type="EnsemblPlants" id="AES94032"/>
    </source>
</evidence>
<reference evidence="5 8" key="2">
    <citation type="journal article" date="2014" name="BMC Genomics">
        <title>An improved genome release (version Mt4.0) for the model legume Medicago truncatula.</title>
        <authorList>
            <person name="Tang H."/>
            <person name="Krishnakumar V."/>
            <person name="Bidwell S."/>
            <person name="Rosen B."/>
            <person name="Chan A."/>
            <person name="Zhou S."/>
            <person name="Gentzbittel L."/>
            <person name="Childs K.L."/>
            <person name="Yandell M."/>
            <person name="Gundlach H."/>
            <person name="Mayer K.F."/>
            <person name="Schwartz D.C."/>
            <person name="Town C.D."/>
        </authorList>
    </citation>
    <scope>GENOME REANNOTATION</scope>
    <source>
        <strain evidence="7 8">cv. Jemalong A17</strain>
    </source>
</reference>